<evidence type="ECO:0000313" key="4">
    <source>
        <dbReference type="EMBL" id="KAB1065566.1"/>
    </source>
</evidence>
<dbReference type="Proteomes" id="UP000435357">
    <property type="component" value="Unassembled WGS sequence"/>
</dbReference>
<sequence length="176" mass="20029">MNTTLKIGVFFLAFIILFSSCASTTLIKSEPSGAKLYLDDMPVGTTPYEHSDTRIAGSCTSVRIEKEGYKTLNTRFCRDEEANPGPLIAGFFFLIPALWGLKYKSIHAYELEPITEEKEKKEVDEAPEEPKSSEEPTEKQSKSKADRLRELKELLDEGILTEEEFKREKEKILNEK</sequence>
<evidence type="ECO:0000259" key="3">
    <source>
        <dbReference type="Pfam" id="PF09851"/>
    </source>
</evidence>
<feature type="domain" description="SHOCT" evidence="3">
    <location>
        <begin position="146"/>
        <end position="173"/>
    </location>
</feature>
<dbReference type="PROSITE" id="PS51257">
    <property type="entry name" value="PROKAR_LIPOPROTEIN"/>
    <property type="match status" value="1"/>
</dbReference>
<name>A0A6N6M926_9FLAO</name>
<comment type="caution">
    <text evidence="4">The sequence shown here is derived from an EMBL/GenBank/DDBJ whole genome shotgun (WGS) entry which is preliminary data.</text>
</comment>
<dbReference type="RefSeq" id="WP_151166390.1">
    <property type="nucleotide sequence ID" value="NZ_WACR01000002.1"/>
</dbReference>
<dbReference type="Pfam" id="PF08308">
    <property type="entry name" value="PEGA"/>
    <property type="match status" value="1"/>
</dbReference>
<organism evidence="4 5">
    <name type="scientific">Salibacter halophilus</name>
    <dbReference type="NCBI Taxonomy" id="1803916"/>
    <lineage>
        <taxon>Bacteria</taxon>
        <taxon>Pseudomonadati</taxon>
        <taxon>Bacteroidota</taxon>
        <taxon>Flavobacteriia</taxon>
        <taxon>Flavobacteriales</taxon>
        <taxon>Salibacteraceae</taxon>
        <taxon>Salibacter</taxon>
    </lineage>
</organism>
<reference evidence="4 5" key="1">
    <citation type="submission" date="2019-09" db="EMBL/GenBank/DDBJ databases">
        <title>Genomes of Cryomorphaceae.</title>
        <authorList>
            <person name="Bowman J.P."/>
        </authorList>
    </citation>
    <scope>NUCLEOTIDE SEQUENCE [LARGE SCALE GENOMIC DNA]</scope>
    <source>
        <strain evidence="4 5">KCTC 52047</strain>
    </source>
</reference>
<feature type="domain" description="PEGA" evidence="2">
    <location>
        <begin position="25"/>
        <end position="75"/>
    </location>
</feature>
<dbReference type="Pfam" id="PF09851">
    <property type="entry name" value="SHOCT"/>
    <property type="match status" value="1"/>
</dbReference>
<evidence type="ECO:0000256" key="1">
    <source>
        <dbReference type="SAM" id="MobiDB-lite"/>
    </source>
</evidence>
<gene>
    <name evidence="4" type="ORF">F3059_02630</name>
</gene>
<dbReference type="AlphaFoldDB" id="A0A6N6M926"/>
<proteinExistence type="predicted"/>
<dbReference type="InterPro" id="IPR018649">
    <property type="entry name" value="SHOCT"/>
</dbReference>
<keyword evidence="5" id="KW-1185">Reference proteome</keyword>
<evidence type="ECO:0000259" key="2">
    <source>
        <dbReference type="Pfam" id="PF08308"/>
    </source>
</evidence>
<accession>A0A6N6M926</accession>
<dbReference type="EMBL" id="WACR01000002">
    <property type="protein sequence ID" value="KAB1065566.1"/>
    <property type="molecule type" value="Genomic_DNA"/>
</dbReference>
<dbReference type="OrthoDB" id="1442048at2"/>
<protein>
    <submittedName>
        <fullName evidence="4">PEGA domain-containing protein</fullName>
    </submittedName>
</protein>
<feature type="region of interest" description="Disordered" evidence="1">
    <location>
        <begin position="118"/>
        <end position="147"/>
    </location>
</feature>
<evidence type="ECO:0000313" key="5">
    <source>
        <dbReference type="Proteomes" id="UP000435357"/>
    </source>
</evidence>
<dbReference type="InterPro" id="IPR013229">
    <property type="entry name" value="PEGA"/>
</dbReference>